<feature type="region of interest" description="Disordered" evidence="7">
    <location>
        <begin position="263"/>
        <end position="283"/>
    </location>
</feature>
<dbReference type="AlphaFoldDB" id="A0AA88DII7"/>
<dbReference type="InterPro" id="IPR044607">
    <property type="entry name" value="RKD-like"/>
</dbReference>
<evidence type="ECO:0000256" key="6">
    <source>
        <dbReference type="ARBA" id="ARBA00023242"/>
    </source>
</evidence>
<dbReference type="Pfam" id="PF02042">
    <property type="entry name" value="RWP-RK"/>
    <property type="match status" value="1"/>
</dbReference>
<feature type="region of interest" description="Disordered" evidence="7">
    <location>
        <begin position="122"/>
        <end position="180"/>
    </location>
</feature>
<accession>A0AA88DII7</accession>
<sequence length="340" mass="39031">MGTCWWSNNYEIVAAKDENPILFPISSLPPLDFSGDGYYYNNNMDIYNWQNEIMPIQESFLLETVPLMESFPNTTEPFHMTPLLELEPISTVIQDDEFMYGKGSGNSHGVWDIDWPVGFCGPDQQNVDNQQNKPDHDDQVGGTGKDLIKSGEDRTMRKGVKRSRTISEDDQKNKNSSISSGSKIMLSREVLSQYYYMPITQAAKELNIGLTLLKKRCRELEMLERERKLVEEAPDIHLEDTTKRLRQACFKANYKKRKQMLLDSDHHPHPHHHHHHHQSGNFNGKSLCHEESMIFCSGTGGACRNPIIMITSEEQEREDEEEELKSLLSDSFSSTGLLFE</sequence>
<dbReference type="PANTHER" id="PTHR46373:SF20">
    <property type="entry name" value="PROTEIN RKD1"/>
    <property type="match status" value="1"/>
</dbReference>
<dbReference type="GO" id="GO:0003700">
    <property type="term" value="F:DNA-binding transcription factor activity"/>
    <property type="evidence" value="ECO:0007669"/>
    <property type="project" value="InterPro"/>
</dbReference>
<dbReference type="InterPro" id="IPR003035">
    <property type="entry name" value="RWP-RK_dom"/>
</dbReference>
<feature type="compositionally biased region" description="Low complexity" evidence="7">
    <location>
        <begin position="326"/>
        <end position="340"/>
    </location>
</feature>
<feature type="compositionally biased region" description="Acidic residues" evidence="7">
    <location>
        <begin position="314"/>
        <end position="323"/>
    </location>
</feature>
<feature type="region of interest" description="Disordered" evidence="7">
    <location>
        <begin position="314"/>
        <end position="340"/>
    </location>
</feature>
<feature type="compositionally biased region" description="Basic and acidic residues" evidence="7">
    <location>
        <begin position="146"/>
        <end position="156"/>
    </location>
</feature>
<keyword evidence="6" id="KW-0539">Nucleus</keyword>
<keyword evidence="10" id="KW-1185">Reference proteome</keyword>
<organism evidence="9 10">
    <name type="scientific">Ficus carica</name>
    <name type="common">Common fig</name>
    <dbReference type="NCBI Taxonomy" id="3494"/>
    <lineage>
        <taxon>Eukaryota</taxon>
        <taxon>Viridiplantae</taxon>
        <taxon>Streptophyta</taxon>
        <taxon>Embryophyta</taxon>
        <taxon>Tracheophyta</taxon>
        <taxon>Spermatophyta</taxon>
        <taxon>Magnoliopsida</taxon>
        <taxon>eudicotyledons</taxon>
        <taxon>Gunneridae</taxon>
        <taxon>Pentapetalae</taxon>
        <taxon>rosids</taxon>
        <taxon>fabids</taxon>
        <taxon>Rosales</taxon>
        <taxon>Moraceae</taxon>
        <taxon>Ficeae</taxon>
        <taxon>Ficus</taxon>
    </lineage>
</organism>
<evidence type="ECO:0000256" key="7">
    <source>
        <dbReference type="SAM" id="MobiDB-lite"/>
    </source>
</evidence>
<evidence type="ECO:0000256" key="2">
    <source>
        <dbReference type="ARBA" id="ARBA00023015"/>
    </source>
</evidence>
<evidence type="ECO:0000313" key="9">
    <source>
        <dbReference type="EMBL" id="GMN45624.1"/>
    </source>
</evidence>
<evidence type="ECO:0000313" key="10">
    <source>
        <dbReference type="Proteomes" id="UP001187192"/>
    </source>
</evidence>
<protein>
    <recommendedName>
        <fullName evidence="8">RWP-RK domain-containing protein</fullName>
    </recommendedName>
</protein>
<comment type="function">
    <text evidence="1">Putative transcription factor.</text>
</comment>
<comment type="caution">
    <text evidence="9">The sequence shown here is derived from an EMBL/GenBank/DDBJ whole genome shotgun (WGS) entry which is preliminary data.</text>
</comment>
<reference evidence="9" key="1">
    <citation type="submission" date="2023-07" db="EMBL/GenBank/DDBJ databases">
        <title>draft genome sequence of fig (Ficus carica).</title>
        <authorList>
            <person name="Takahashi T."/>
            <person name="Nishimura K."/>
        </authorList>
    </citation>
    <scope>NUCLEOTIDE SEQUENCE</scope>
</reference>
<evidence type="ECO:0000256" key="3">
    <source>
        <dbReference type="ARBA" id="ARBA00023054"/>
    </source>
</evidence>
<evidence type="ECO:0000259" key="8">
    <source>
        <dbReference type="Pfam" id="PF02042"/>
    </source>
</evidence>
<keyword evidence="2" id="KW-0805">Transcription regulation</keyword>
<gene>
    <name evidence="9" type="ORF">TIFTF001_014816</name>
</gene>
<evidence type="ECO:0000256" key="1">
    <source>
        <dbReference type="ARBA" id="ARBA00004049"/>
    </source>
</evidence>
<evidence type="ECO:0000256" key="4">
    <source>
        <dbReference type="ARBA" id="ARBA00023125"/>
    </source>
</evidence>
<keyword evidence="4" id="KW-0238">DNA-binding</keyword>
<feature type="compositionally biased region" description="Polar residues" evidence="7">
    <location>
        <begin position="123"/>
        <end position="132"/>
    </location>
</feature>
<dbReference type="GO" id="GO:0003677">
    <property type="term" value="F:DNA binding"/>
    <property type="evidence" value="ECO:0007669"/>
    <property type="project" value="UniProtKB-KW"/>
</dbReference>
<name>A0AA88DII7_FICCA</name>
<dbReference type="EMBL" id="BTGU01000021">
    <property type="protein sequence ID" value="GMN45624.1"/>
    <property type="molecule type" value="Genomic_DNA"/>
</dbReference>
<dbReference type="Proteomes" id="UP001187192">
    <property type="component" value="Unassembled WGS sequence"/>
</dbReference>
<keyword evidence="3" id="KW-0175">Coiled coil</keyword>
<dbReference type="PANTHER" id="PTHR46373">
    <property type="entry name" value="PROTEIN RKD4"/>
    <property type="match status" value="1"/>
</dbReference>
<feature type="domain" description="RWP-RK" evidence="8">
    <location>
        <begin position="186"/>
        <end position="222"/>
    </location>
</feature>
<feature type="compositionally biased region" description="Basic residues" evidence="7">
    <location>
        <begin position="268"/>
        <end position="278"/>
    </location>
</feature>
<proteinExistence type="predicted"/>
<keyword evidence="5" id="KW-0804">Transcription</keyword>
<evidence type="ECO:0000256" key="5">
    <source>
        <dbReference type="ARBA" id="ARBA00023163"/>
    </source>
</evidence>